<dbReference type="GO" id="GO:0005524">
    <property type="term" value="F:ATP binding"/>
    <property type="evidence" value="ECO:0007669"/>
    <property type="project" value="UniProtKB-KW"/>
</dbReference>
<evidence type="ECO:0000313" key="6">
    <source>
        <dbReference type="Proteomes" id="UP000544872"/>
    </source>
</evidence>
<dbReference type="Pfam" id="PF00501">
    <property type="entry name" value="AMP-binding"/>
    <property type="match status" value="1"/>
</dbReference>
<evidence type="ECO:0000256" key="2">
    <source>
        <dbReference type="ARBA" id="ARBA00022840"/>
    </source>
</evidence>
<evidence type="ECO:0000313" key="5">
    <source>
        <dbReference type="EMBL" id="MBB6211975.1"/>
    </source>
</evidence>
<dbReference type="InterPro" id="IPR045851">
    <property type="entry name" value="AMP-bd_C_sf"/>
</dbReference>
<keyword evidence="5" id="KW-0436">Ligase</keyword>
<evidence type="ECO:0000259" key="4">
    <source>
        <dbReference type="Pfam" id="PF00501"/>
    </source>
</evidence>
<dbReference type="Proteomes" id="UP000544872">
    <property type="component" value="Unassembled WGS sequence"/>
</dbReference>
<organism evidence="5 6">
    <name type="scientific">Novispirillum itersonii</name>
    <name type="common">Aquaspirillum itersonii</name>
    <dbReference type="NCBI Taxonomy" id="189"/>
    <lineage>
        <taxon>Bacteria</taxon>
        <taxon>Pseudomonadati</taxon>
        <taxon>Pseudomonadota</taxon>
        <taxon>Alphaproteobacteria</taxon>
        <taxon>Rhodospirillales</taxon>
        <taxon>Novispirillaceae</taxon>
        <taxon>Novispirillum</taxon>
    </lineage>
</organism>
<feature type="domain" description="AMP-dependent synthetase/ligase" evidence="4">
    <location>
        <begin position="40"/>
        <end position="434"/>
    </location>
</feature>
<dbReference type="EMBL" id="JACIIX010000015">
    <property type="protein sequence ID" value="MBB6211975.1"/>
    <property type="molecule type" value="Genomic_DNA"/>
</dbReference>
<dbReference type="PANTHER" id="PTHR43272">
    <property type="entry name" value="LONG-CHAIN-FATTY-ACID--COA LIGASE"/>
    <property type="match status" value="1"/>
</dbReference>
<keyword evidence="1" id="KW-0547">Nucleotide-binding</keyword>
<sequence>MPGRVVDYAAMTSLPGLFFDQAQALRGAPFLLAKRARDNTPLKTFAAWSWDEVAAAVTALANGLAAIGIHPGDRVVLVSENRPEWCIADLAVMTAGAITVPAYTTNTANDHLHILNDCQASAVIVSTGKLARQVLHAATQMSHPPQVVLIDPTDLHQNPGLVLHRWADLMALGEGKPAPAPLHSLKRGDTACIIYTSGTGGAPKGVELSHGAIITNSEGPYRVLKDLGVGQEVFLSFLPLSHAYEHTAGQFFPMSLGAQIYYAEGLEALGTNLQEARPTIMTAVPRLYEVLRQKILRGVQAQGGLKEKLFLRTVSIGMKRQCTPASLTLTDHLLDPLLTLLVRRKVAGRFGGRLKAFVSGGAPLNADVGHFFTALGVRILQGYGQTEASPVISVNVPASVKMDTVGLPLYGVSVKLAEDGEICVRGETVMKGYWNNPEATAAVIDADGWLHTGDIGTIDSLGRLKITDRKKDIIVNSGGDNVSPQRVEGFLTLEPEIAQAMVYGDRRPHLVALIVPDPDFIQTFLSRNGLEPMPQETLIARADFRAAISEAVSRVNRDLSNIEKVRKFVLAPAAFTTDNGMLTPTLKIRRHVIRQHYATALDALYE</sequence>
<dbReference type="Gene3D" id="3.40.50.12780">
    <property type="entry name" value="N-terminal domain of ligase-like"/>
    <property type="match status" value="1"/>
</dbReference>
<reference evidence="5 6" key="1">
    <citation type="submission" date="2020-08" db="EMBL/GenBank/DDBJ databases">
        <title>Genomic Encyclopedia of Type Strains, Phase IV (KMG-IV): sequencing the most valuable type-strain genomes for metagenomic binning, comparative biology and taxonomic classification.</title>
        <authorList>
            <person name="Goeker M."/>
        </authorList>
    </citation>
    <scope>NUCLEOTIDE SEQUENCE [LARGE SCALE GENOMIC DNA]</scope>
    <source>
        <strain evidence="5 6">DSM 11590</strain>
    </source>
</reference>
<dbReference type="EC" id="6.2.1.3" evidence="5"/>
<dbReference type="Pfam" id="PF23562">
    <property type="entry name" value="AMP-binding_C_3"/>
    <property type="match status" value="1"/>
</dbReference>
<comment type="catalytic activity">
    <reaction evidence="3">
        <text>a long-chain fatty acid + ATP + CoA = a long-chain fatty acyl-CoA + AMP + diphosphate</text>
        <dbReference type="Rhea" id="RHEA:15421"/>
        <dbReference type="ChEBI" id="CHEBI:30616"/>
        <dbReference type="ChEBI" id="CHEBI:33019"/>
        <dbReference type="ChEBI" id="CHEBI:57287"/>
        <dbReference type="ChEBI" id="CHEBI:57560"/>
        <dbReference type="ChEBI" id="CHEBI:83139"/>
        <dbReference type="ChEBI" id="CHEBI:456215"/>
        <dbReference type="EC" id="6.2.1.3"/>
    </reaction>
    <physiologicalReaction direction="left-to-right" evidence="3">
        <dbReference type="Rhea" id="RHEA:15422"/>
    </physiologicalReaction>
</comment>
<evidence type="ECO:0000256" key="3">
    <source>
        <dbReference type="ARBA" id="ARBA00024484"/>
    </source>
</evidence>
<dbReference type="Gene3D" id="3.30.300.30">
    <property type="match status" value="1"/>
</dbReference>
<dbReference type="AlphaFoldDB" id="A0A7W9ZIA7"/>
<evidence type="ECO:0000256" key="1">
    <source>
        <dbReference type="ARBA" id="ARBA00022741"/>
    </source>
</evidence>
<proteinExistence type="predicted"/>
<dbReference type="GO" id="GO:0016020">
    <property type="term" value="C:membrane"/>
    <property type="evidence" value="ECO:0007669"/>
    <property type="project" value="TreeGrafter"/>
</dbReference>
<dbReference type="GO" id="GO:0004467">
    <property type="term" value="F:long-chain fatty acid-CoA ligase activity"/>
    <property type="evidence" value="ECO:0007669"/>
    <property type="project" value="UniProtKB-EC"/>
</dbReference>
<dbReference type="CDD" id="cd05907">
    <property type="entry name" value="VL_LC_FACS_like"/>
    <property type="match status" value="1"/>
</dbReference>
<comment type="caution">
    <text evidence="5">The sequence shown here is derived from an EMBL/GenBank/DDBJ whole genome shotgun (WGS) entry which is preliminary data.</text>
</comment>
<name>A0A7W9ZIA7_NOVIT</name>
<gene>
    <name evidence="5" type="ORF">FHS48_003421</name>
</gene>
<dbReference type="PANTHER" id="PTHR43272:SF33">
    <property type="entry name" value="AMP-BINDING DOMAIN-CONTAINING PROTEIN-RELATED"/>
    <property type="match status" value="1"/>
</dbReference>
<dbReference type="InterPro" id="IPR042099">
    <property type="entry name" value="ANL_N_sf"/>
</dbReference>
<dbReference type="InterPro" id="IPR000873">
    <property type="entry name" value="AMP-dep_synth/lig_dom"/>
</dbReference>
<dbReference type="SUPFAM" id="SSF56801">
    <property type="entry name" value="Acetyl-CoA synthetase-like"/>
    <property type="match status" value="1"/>
</dbReference>
<keyword evidence="2" id="KW-0067">ATP-binding</keyword>
<protein>
    <submittedName>
        <fullName evidence="5">Long-chain acyl-CoA synthetase</fullName>
        <ecNumber evidence="5">6.2.1.3</ecNumber>
    </submittedName>
</protein>
<accession>A0A7W9ZIA7</accession>
<keyword evidence="6" id="KW-1185">Reference proteome</keyword>